<keyword evidence="1" id="KW-0812">Transmembrane</keyword>
<dbReference type="EMBL" id="JADCNM010000012">
    <property type="protein sequence ID" value="KAG0458959.1"/>
    <property type="molecule type" value="Genomic_DNA"/>
</dbReference>
<gene>
    <name evidence="2" type="ORF">HPP92_022087</name>
</gene>
<evidence type="ECO:0000313" key="2">
    <source>
        <dbReference type="EMBL" id="KAG0458959.1"/>
    </source>
</evidence>
<dbReference type="Proteomes" id="UP000639772">
    <property type="component" value="Chromosome 12"/>
</dbReference>
<protein>
    <submittedName>
        <fullName evidence="2">Uncharacterized protein</fullName>
    </submittedName>
</protein>
<reference evidence="2 3" key="1">
    <citation type="journal article" date="2020" name="Nat. Food">
        <title>A phased Vanilla planifolia genome enables genetic improvement of flavour and production.</title>
        <authorList>
            <person name="Hasing T."/>
            <person name="Tang H."/>
            <person name="Brym M."/>
            <person name="Khazi F."/>
            <person name="Huang T."/>
            <person name="Chambers A.H."/>
        </authorList>
    </citation>
    <scope>NUCLEOTIDE SEQUENCE [LARGE SCALE GENOMIC DNA]</scope>
    <source>
        <tissue evidence="2">Leaf</tissue>
    </source>
</reference>
<dbReference type="AlphaFoldDB" id="A0A835PSP8"/>
<comment type="caution">
    <text evidence="2">The sequence shown here is derived from an EMBL/GenBank/DDBJ whole genome shotgun (WGS) entry which is preliminary data.</text>
</comment>
<evidence type="ECO:0000256" key="1">
    <source>
        <dbReference type="SAM" id="Phobius"/>
    </source>
</evidence>
<organism evidence="2 3">
    <name type="scientific">Vanilla planifolia</name>
    <name type="common">Vanilla</name>
    <dbReference type="NCBI Taxonomy" id="51239"/>
    <lineage>
        <taxon>Eukaryota</taxon>
        <taxon>Viridiplantae</taxon>
        <taxon>Streptophyta</taxon>
        <taxon>Embryophyta</taxon>
        <taxon>Tracheophyta</taxon>
        <taxon>Spermatophyta</taxon>
        <taxon>Magnoliopsida</taxon>
        <taxon>Liliopsida</taxon>
        <taxon>Asparagales</taxon>
        <taxon>Orchidaceae</taxon>
        <taxon>Vanilloideae</taxon>
        <taxon>Vanilleae</taxon>
        <taxon>Vanilla</taxon>
    </lineage>
</organism>
<feature type="transmembrane region" description="Helical" evidence="1">
    <location>
        <begin position="46"/>
        <end position="65"/>
    </location>
</feature>
<keyword evidence="1" id="KW-0472">Membrane</keyword>
<name>A0A835PSP8_VANPL</name>
<accession>A0A835PSP8</accession>
<keyword evidence="1" id="KW-1133">Transmembrane helix</keyword>
<evidence type="ECO:0000313" key="3">
    <source>
        <dbReference type="Proteomes" id="UP000639772"/>
    </source>
</evidence>
<proteinExistence type="predicted"/>
<sequence>MVQIKSARIRRSRDDQAVKSIQPSILEVGSDGSCSSSSFSGFRQRLFSGFFFLAVWNCFLVDYIYRTLYNLLIDESTCKLLQKLRKKAKTESNNWHTRGSYELNFLLQFRQLSSTFHCIIL</sequence>